<dbReference type="Proteomes" id="UP000264062">
    <property type="component" value="Unassembled WGS sequence"/>
</dbReference>
<protein>
    <recommendedName>
        <fullName evidence="6">Serine hydrolase</fullName>
    </recommendedName>
</protein>
<evidence type="ECO:0000259" key="3">
    <source>
        <dbReference type="Pfam" id="PF11954"/>
    </source>
</evidence>
<keyword evidence="1" id="KW-0472">Membrane</keyword>
<dbReference type="Gene3D" id="2.40.128.600">
    <property type="match status" value="1"/>
</dbReference>
<comment type="caution">
    <text evidence="4">The sequence shown here is derived from an EMBL/GenBank/DDBJ whole genome shotgun (WGS) entry which is preliminary data.</text>
</comment>
<keyword evidence="1" id="KW-1133">Transmembrane helix</keyword>
<dbReference type="Pfam" id="PF00144">
    <property type="entry name" value="Beta-lactamase"/>
    <property type="match status" value="1"/>
</dbReference>
<proteinExistence type="predicted"/>
<evidence type="ECO:0000256" key="1">
    <source>
        <dbReference type="SAM" id="Phobius"/>
    </source>
</evidence>
<name>A0A350H7W7_UNCW3</name>
<feature type="transmembrane region" description="Helical" evidence="1">
    <location>
        <begin position="21"/>
        <end position="40"/>
    </location>
</feature>
<dbReference type="InterPro" id="IPR012338">
    <property type="entry name" value="Beta-lactam/transpept-like"/>
</dbReference>
<reference evidence="4 5" key="1">
    <citation type="journal article" date="2018" name="Nat. Biotechnol.">
        <title>A standardized bacterial taxonomy based on genome phylogeny substantially revises the tree of life.</title>
        <authorList>
            <person name="Parks D.H."/>
            <person name="Chuvochina M."/>
            <person name="Waite D.W."/>
            <person name="Rinke C."/>
            <person name="Skarshewski A."/>
            <person name="Chaumeil P.A."/>
            <person name="Hugenholtz P."/>
        </authorList>
    </citation>
    <scope>NUCLEOTIDE SEQUENCE [LARGE SCALE GENOMIC DNA]</scope>
    <source>
        <strain evidence="4">UBA9956</strain>
    </source>
</reference>
<sequence>MCLLKNYRKNISGIDNKQGGTLKKVFITIALFMAFISIFAEGNDYSAIINDIDVFVDSVMKTHNVPGVSIAIVKNNEIILTKGYGYRNVKDKSPVTEKTLFCIGSSTKAFTATALSMAAEDGYIDFNEKVTAYLPDFELKDKNISDNALVIDLLTHRIGLPRHDLMWYGSSFTRDEIYKRLKYLELSAGLRETFQYQNHMFMTAGVLLERVTGKTWEDFVKERIFLPLSMNETNLSTNDSKKSADYASPYLLENKKITEIPFREIPAMGPAGTINSDAVDMAQWLLFNLNRGSVNSKQLITDASFARMTSPQMIASSVSGSEERSFLSYGMGWFIQYYRGHYMVHHGGNIDGFSALVSFFPDDSFGVVVLTNMNATPLPSIINYYISDRLLNLEPVSWSERIASSEDESEEVIKTAVEQRVKNTKPSHSLKSYAGTYENKGYGLLKVGYKNGKLHLKYHFLDMDLNHYHYDVFTGKSQMLGDMEMKFRFESASDGSIAKVYAPLEMTVGEICFERIAESEFTSAEYLSKFAGVYATKDFSLTVDFISGRLKLTVPGQPQYNLVPKEKNSFLIDGLTGFSVMFEEKNGKSVAISLIQPNGTFKIEKK</sequence>
<keyword evidence="1" id="KW-0812">Transmembrane</keyword>
<evidence type="ECO:0008006" key="6">
    <source>
        <dbReference type="Google" id="ProtNLM"/>
    </source>
</evidence>
<accession>A0A350H7W7</accession>
<evidence type="ECO:0000259" key="2">
    <source>
        <dbReference type="Pfam" id="PF00144"/>
    </source>
</evidence>
<evidence type="ECO:0000313" key="5">
    <source>
        <dbReference type="Proteomes" id="UP000264062"/>
    </source>
</evidence>
<dbReference type="Pfam" id="PF11954">
    <property type="entry name" value="DUF3471"/>
    <property type="match status" value="1"/>
</dbReference>
<dbReference type="AlphaFoldDB" id="A0A350H7W7"/>
<evidence type="ECO:0000313" key="4">
    <source>
        <dbReference type="EMBL" id="HAV91633.1"/>
    </source>
</evidence>
<dbReference type="PANTHER" id="PTHR46825">
    <property type="entry name" value="D-ALANYL-D-ALANINE-CARBOXYPEPTIDASE/ENDOPEPTIDASE AMPH"/>
    <property type="match status" value="1"/>
</dbReference>
<organism evidence="4 5">
    <name type="scientific">candidate division WOR-3 bacterium</name>
    <dbReference type="NCBI Taxonomy" id="2052148"/>
    <lineage>
        <taxon>Bacteria</taxon>
        <taxon>Bacteria division WOR-3</taxon>
    </lineage>
</organism>
<dbReference type="EMBL" id="DMZY01000014">
    <property type="protein sequence ID" value="HAV91633.1"/>
    <property type="molecule type" value="Genomic_DNA"/>
</dbReference>
<dbReference type="Gene3D" id="3.40.710.10">
    <property type="entry name" value="DD-peptidase/beta-lactamase superfamily"/>
    <property type="match status" value="1"/>
</dbReference>
<dbReference type="InterPro" id="IPR021860">
    <property type="entry name" value="Peptidase_S12_Pab87-rel_C"/>
</dbReference>
<feature type="domain" description="Peptidase S12 Pab87-related C-terminal" evidence="3">
    <location>
        <begin position="420"/>
        <end position="508"/>
    </location>
</feature>
<dbReference type="InterPro" id="IPR050491">
    <property type="entry name" value="AmpC-like"/>
</dbReference>
<feature type="domain" description="Beta-lactamase-related" evidence="2">
    <location>
        <begin position="55"/>
        <end position="376"/>
    </location>
</feature>
<dbReference type="InterPro" id="IPR001466">
    <property type="entry name" value="Beta-lactam-related"/>
</dbReference>
<dbReference type="SUPFAM" id="SSF56601">
    <property type="entry name" value="beta-lactamase/transpeptidase-like"/>
    <property type="match status" value="1"/>
</dbReference>
<dbReference type="PANTHER" id="PTHR46825:SF15">
    <property type="entry name" value="BETA-LACTAMASE-RELATED DOMAIN-CONTAINING PROTEIN"/>
    <property type="match status" value="1"/>
</dbReference>
<gene>
    <name evidence="4" type="ORF">DCW38_00385</name>
</gene>